<keyword evidence="2 7" id="KW-0812">Transmembrane</keyword>
<evidence type="ECO:0000256" key="4">
    <source>
        <dbReference type="ARBA" id="ARBA00023136"/>
    </source>
</evidence>
<feature type="signal peptide" evidence="8">
    <location>
        <begin position="1"/>
        <end position="30"/>
    </location>
</feature>
<keyword evidence="3 7" id="KW-1133">Transmembrane helix</keyword>
<dbReference type="EMBL" id="JAULSU010000006">
    <property type="protein sequence ID" value="KAK0614592.1"/>
    <property type="molecule type" value="Genomic_DNA"/>
</dbReference>
<gene>
    <name evidence="10" type="ORF">B0T14DRAFT_528770</name>
</gene>
<accession>A0AA39WFT6</accession>
<feature type="domain" description="Rhodopsin" evidence="9">
    <location>
        <begin position="88"/>
        <end position="330"/>
    </location>
</feature>
<feature type="chain" id="PRO_5041286900" description="Rhodopsin domain-containing protein" evidence="8">
    <location>
        <begin position="31"/>
        <end position="434"/>
    </location>
</feature>
<name>A0AA39WFT6_9PEZI</name>
<keyword evidence="11" id="KW-1185">Reference proteome</keyword>
<evidence type="ECO:0000259" key="9">
    <source>
        <dbReference type="Pfam" id="PF20684"/>
    </source>
</evidence>
<protein>
    <recommendedName>
        <fullName evidence="9">Rhodopsin domain-containing protein</fullName>
    </recommendedName>
</protein>
<comment type="subcellular location">
    <subcellularLocation>
        <location evidence="1">Membrane</location>
        <topology evidence="1">Multi-pass membrane protein</topology>
    </subcellularLocation>
</comment>
<dbReference type="InterPro" id="IPR049326">
    <property type="entry name" value="Rhodopsin_dom_fungi"/>
</dbReference>
<dbReference type="Pfam" id="PF20684">
    <property type="entry name" value="Fung_rhodopsin"/>
    <property type="match status" value="1"/>
</dbReference>
<proteinExistence type="inferred from homology"/>
<feature type="transmembrane region" description="Helical" evidence="7">
    <location>
        <begin position="262"/>
        <end position="280"/>
    </location>
</feature>
<evidence type="ECO:0000256" key="6">
    <source>
        <dbReference type="SAM" id="MobiDB-lite"/>
    </source>
</evidence>
<feature type="transmembrane region" description="Helical" evidence="7">
    <location>
        <begin position="102"/>
        <end position="123"/>
    </location>
</feature>
<dbReference type="PANTHER" id="PTHR33048">
    <property type="entry name" value="PTH11-LIKE INTEGRAL MEMBRANE PROTEIN (AFU_ORTHOLOGUE AFUA_5G11245)"/>
    <property type="match status" value="1"/>
</dbReference>
<feature type="compositionally biased region" description="Polar residues" evidence="6">
    <location>
        <begin position="356"/>
        <end position="366"/>
    </location>
</feature>
<feature type="transmembrane region" description="Helical" evidence="7">
    <location>
        <begin position="70"/>
        <end position="90"/>
    </location>
</feature>
<reference evidence="10" key="1">
    <citation type="submission" date="2023-06" db="EMBL/GenBank/DDBJ databases">
        <title>Genome-scale phylogeny and comparative genomics of the fungal order Sordariales.</title>
        <authorList>
            <consortium name="Lawrence Berkeley National Laboratory"/>
            <person name="Hensen N."/>
            <person name="Bonometti L."/>
            <person name="Westerberg I."/>
            <person name="Brannstrom I.O."/>
            <person name="Guillou S."/>
            <person name="Cros-Aarteil S."/>
            <person name="Calhoun S."/>
            <person name="Haridas S."/>
            <person name="Kuo A."/>
            <person name="Mondo S."/>
            <person name="Pangilinan J."/>
            <person name="Riley R."/>
            <person name="Labutti K."/>
            <person name="Andreopoulos B."/>
            <person name="Lipzen A."/>
            <person name="Chen C."/>
            <person name="Yanf M."/>
            <person name="Daum C."/>
            <person name="Ng V."/>
            <person name="Clum A."/>
            <person name="Steindorff A."/>
            <person name="Ohm R."/>
            <person name="Martin F."/>
            <person name="Silar P."/>
            <person name="Natvig D."/>
            <person name="Lalanne C."/>
            <person name="Gautier V."/>
            <person name="Ament-Velasquez S.L."/>
            <person name="Kruys A."/>
            <person name="Hutchinson M.I."/>
            <person name="Powell A.J."/>
            <person name="Barry K."/>
            <person name="Miller A.N."/>
            <person name="Grigoriev I.V."/>
            <person name="Debuchy R."/>
            <person name="Gladieux P."/>
            <person name="Thoren M.H."/>
            <person name="Johannesson H."/>
        </authorList>
    </citation>
    <scope>NUCLEOTIDE SEQUENCE</scope>
    <source>
        <strain evidence="10">CBS 606.72</strain>
    </source>
</reference>
<evidence type="ECO:0000313" key="10">
    <source>
        <dbReference type="EMBL" id="KAK0614592.1"/>
    </source>
</evidence>
<dbReference type="InterPro" id="IPR052337">
    <property type="entry name" value="SAT4-like"/>
</dbReference>
<evidence type="ECO:0000256" key="5">
    <source>
        <dbReference type="ARBA" id="ARBA00038359"/>
    </source>
</evidence>
<comment type="similarity">
    <text evidence="5">Belongs to the SAT4 family.</text>
</comment>
<sequence length="434" mass="47518">MYGPIPSLLLRNLPLRVLVVLPIINMSTDGTNGTLAGPGPGNATEVPPPFDPSLFTEVPISERQAHLSRVFVGVTSVLVVLCTLTFFVRMYQRIRPVWKVGWDDYFIVVGYCLSIIDWSFLLLQQNLQAGVISIEQNVHAGRYGWIAIGIWGISMTCLKVSVALTLYRIKSKSLPWRIFLFTIVGVQVAYGVLNLIFNLGIACRPLAKAWDFRIIEGSCVPTDVMRAASNTGSGVNIVTDVLLSLAPSVFLRKLNRPLRERIFICVLMGLGLFASTWSVIKTVQVQKFYDPTVPLEEIGPIGITVSTYTVLEQLTGILAACIPALKGILQSCLGRMGVSLTDSRSRPGRSGYYMNGRSNTGPTSRTVPGGITATTTTIITNPFRSEHIDEEEKGLEMHGMRRGMSTPPKSGGVVFFREPDVDFKGPVVTTVHAV</sequence>
<dbReference type="Proteomes" id="UP001175000">
    <property type="component" value="Unassembled WGS sequence"/>
</dbReference>
<evidence type="ECO:0000256" key="7">
    <source>
        <dbReference type="SAM" id="Phobius"/>
    </source>
</evidence>
<organism evidence="10 11">
    <name type="scientific">Immersiella caudata</name>
    <dbReference type="NCBI Taxonomy" id="314043"/>
    <lineage>
        <taxon>Eukaryota</taxon>
        <taxon>Fungi</taxon>
        <taxon>Dikarya</taxon>
        <taxon>Ascomycota</taxon>
        <taxon>Pezizomycotina</taxon>
        <taxon>Sordariomycetes</taxon>
        <taxon>Sordariomycetidae</taxon>
        <taxon>Sordariales</taxon>
        <taxon>Lasiosphaeriaceae</taxon>
        <taxon>Immersiella</taxon>
    </lineage>
</organism>
<feature type="transmembrane region" description="Helical" evidence="7">
    <location>
        <begin position="178"/>
        <end position="201"/>
    </location>
</feature>
<dbReference type="GO" id="GO:0016020">
    <property type="term" value="C:membrane"/>
    <property type="evidence" value="ECO:0007669"/>
    <property type="project" value="UniProtKB-SubCell"/>
</dbReference>
<evidence type="ECO:0000256" key="3">
    <source>
        <dbReference type="ARBA" id="ARBA00022989"/>
    </source>
</evidence>
<evidence type="ECO:0000313" key="11">
    <source>
        <dbReference type="Proteomes" id="UP001175000"/>
    </source>
</evidence>
<evidence type="ECO:0000256" key="2">
    <source>
        <dbReference type="ARBA" id="ARBA00022692"/>
    </source>
</evidence>
<dbReference type="PANTHER" id="PTHR33048:SF47">
    <property type="entry name" value="INTEGRAL MEMBRANE PROTEIN-RELATED"/>
    <property type="match status" value="1"/>
</dbReference>
<comment type="caution">
    <text evidence="10">The sequence shown here is derived from an EMBL/GenBank/DDBJ whole genome shotgun (WGS) entry which is preliminary data.</text>
</comment>
<evidence type="ECO:0000256" key="8">
    <source>
        <dbReference type="SAM" id="SignalP"/>
    </source>
</evidence>
<keyword evidence="8" id="KW-0732">Signal</keyword>
<feature type="region of interest" description="Disordered" evidence="6">
    <location>
        <begin position="342"/>
        <end position="371"/>
    </location>
</feature>
<dbReference type="AlphaFoldDB" id="A0AA39WFT6"/>
<keyword evidence="4 7" id="KW-0472">Membrane</keyword>
<evidence type="ECO:0000256" key="1">
    <source>
        <dbReference type="ARBA" id="ARBA00004141"/>
    </source>
</evidence>
<feature type="transmembrane region" description="Helical" evidence="7">
    <location>
        <begin position="143"/>
        <end position="166"/>
    </location>
</feature>